<evidence type="ECO:0000259" key="2">
    <source>
        <dbReference type="PROSITE" id="PS51176"/>
    </source>
</evidence>
<dbReference type="Pfam" id="PF20463">
    <property type="entry name" value="PDH_C"/>
    <property type="match status" value="1"/>
</dbReference>
<dbReference type="InterPro" id="IPR046825">
    <property type="entry name" value="PDH_C"/>
</dbReference>
<dbReference type="InterPro" id="IPR008927">
    <property type="entry name" value="6-PGluconate_DH-like_C_sf"/>
</dbReference>
<dbReference type="InterPro" id="IPR050812">
    <property type="entry name" value="Preph/Arog_dehydrog"/>
</dbReference>
<dbReference type="SUPFAM" id="SSF51735">
    <property type="entry name" value="NAD(P)-binding Rossmann-fold domains"/>
    <property type="match status" value="1"/>
</dbReference>
<dbReference type="PANTHER" id="PTHR21363:SF0">
    <property type="entry name" value="PREPHENATE DEHYDROGENASE [NADP(+)]"/>
    <property type="match status" value="1"/>
</dbReference>
<dbReference type="PANTHER" id="PTHR21363">
    <property type="entry name" value="PREPHENATE DEHYDROGENASE"/>
    <property type="match status" value="1"/>
</dbReference>
<evidence type="ECO:0000313" key="3">
    <source>
        <dbReference type="EMBL" id="MFC5862670.1"/>
    </source>
</evidence>
<evidence type="ECO:0000256" key="1">
    <source>
        <dbReference type="ARBA" id="ARBA00023002"/>
    </source>
</evidence>
<dbReference type="InterPro" id="IPR046826">
    <property type="entry name" value="PDH_N"/>
</dbReference>
<dbReference type="EMBL" id="JBHSPH010000002">
    <property type="protein sequence ID" value="MFC5862670.1"/>
    <property type="molecule type" value="Genomic_DNA"/>
</dbReference>
<evidence type="ECO:0000313" key="4">
    <source>
        <dbReference type="Proteomes" id="UP001596091"/>
    </source>
</evidence>
<sequence length="288" mass="31268">MIERVFILGTGLLGASAGLALRAAGFNGSVIGWDKDQRQTQDALRLKAIQSIALDPFEAAQASQLILLATPVFAILDWMEQLAPVLNASHLVTDLGSTKAQITAAANRLYNQPGQAAFLPGHPMAGKEVSGAAEADGALFRGAVWIFTGDTGPPPTISPSETDIGREWRQWVQAMGCRTIDLDAGRHDELVAWVSHLPQFLATALTALLETEVGDAPELKAVGGRALREMTRLGSSPYSMWRDVAYTNTEAVSKAIQALEQRLTHLRENLRTPELREEFEIANRFRKG</sequence>
<dbReference type="InterPro" id="IPR003099">
    <property type="entry name" value="Prephen_DH"/>
</dbReference>
<dbReference type="Gene3D" id="1.10.3660.10">
    <property type="entry name" value="6-phosphogluconate dehydrogenase C-terminal like domain"/>
    <property type="match status" value="1"/>
</dbReference>
<comment type="caution">
    <text evidence="3">The sequence shown here is derived from an EMBL/GenBank/DDBJ whole genome shotgun (WGS) entry which is preliminary data.</text>
</comment>
<dbReference type="PROSITE" id="PS51176">
    <property type="entry name" value="PDH_ADH"/>
    <property type="match status" value="1"/>
</dbReference>
<dbReference type="RefSeq" id="WP_263336373.1">
    <property type="nucleotide sequence ID" value="NZ_JAGSYH010000003.1"/>
</dbReference>
<name>A0ABW1EF07_9BACT</name>
<dbReference type="Gene3D" id="3.40.50.720">
    <property type="entry name" value="NAD(P)-binding Rossmann-like Domain"/>
    <property type="match status" value="1"/>
</dbReference>
<dbReference type="SUPFAM" id="SSF48179">
    <property type="entry name" value="6-phosphogluconate dehydrogenase C-terminal domain-like"/>
    <property type="match status" value="1"/>
</dbReference>
<protein>
    <submittedName>
        <fullName evidence="3">Prephenate dehydrogenase</fullName>
    </submittedName>
</protein>
<gene>
    <name evidence="3" type="ORF">ACFPT7_10245</name>
</gene>
<dbReference type="InterPro" id="IPR036291">
    <property type="entry name" value="NAD(P)-bd_dom_sf"/>
</dbReference>
<keyword evidence="4" id="KW-1185">Reference proteome</keyword>
<reference evidence="4" key="1">
    <citation type="journal article" date="2019" name="Int. J. Syst. Evol. Microbiol.">
        <title>The Global Catalogue of Microorganisms (GCM) 10K type strain sequencing project: providing services to taxonomists for standard genome sequencing and annotation.</title>
        <authorList>
            <consortium name="The Broad Institute Genomics Platform"/>
            <consortium name="The Broad Institute Genome Sequencing Center for Infectious Disease"/>
            <person name="Wu L."/>
            <person name="Ma J."/>
        </authorList>
    </citation>
    <scope>NUCLEOTIDE SEQUENCE [LARGE SCALE GENOMIC DNA]</scope>
    <source>
        <strain evidence="4">JCM 4087</strain>
    </source>
</reference>
<keyword evidence="1" id="KW-0560">Oxidoreductase</keyword>
<dbReference type="Proteomes" id="UP001596091">
    <property type="component" value="Unassembled WGS sequence"/>
</dbReference>
<feature type="domain" description="Prephenate/arogenate dehydrogenase" evidence="2">
    <location>
        <begin position="3"/>
        <end position="288"/>
    </location>
</feature>
<proteinExistence type="predicted"/>
<accession>A0ABW1EF07</accession>
<organism evidence="3 4">
    <name type="scientific">Acidicapsa dinghuensis</name>
    <dbReference type="NCBI Taxonomy" id="2218256"/>
    <lineage>
        <taxon>Bacteria</taxon>
        <taxon>Pseudomonadati</taxon>
        <taxon>Acidobacteriota</taxon>
        <taxon>Terriglobia</taxon>
        <taxon>Terriglobales</taxon>
        <taxon>Acidobacteriaceae</taxon>
        <taxon>Acidicapsa</taxon>
    </lineage>
</organism>
<dbReference type="Pfam" id="PF02153">
    <property type="entry name" value="PDH_N"/>
    <property type="match status" value="1"/>
</dbReference>